<evidence type="ECO:0000256" key="4">
    <source>
        <dbReference type="ARBA" id="ARBA00022553"/>
    </source>
</evidence>
<feature type="region of interest" description="Disordered" evidence="6">
    <location>
        <begin position="677"/>
        <end position="713"/>
    </location>
</feature>
<evidence type="ECO:0000313" key="8">
    <source>
        <dbReference type="EMBL" id="MEQ2316249.1"/>
    </source>
</evidence>
<evidence type="ECO:0000313" key="9">
    <source>
        <dbReference type="Proteomes" id="UP001469553"/>
    </source>
</evidence>
<feature type="compositionally biased region" description="Polar residues" evidence="6">
    <location>
        <begin position="280"/>
        <end position="291"/>
    </location>
</feature>
<dbReference type="InterPro" id="IPR052855">
    <property type="entry name" value="CKAP2-like"/>
</dbReference>
<dbReference type="Proteomes" id="UP001469553">
    <property type="component" value="Unassembled WGS sequence"/>
</dbReference>
<evidence type="ECO:0000256" key="6">
    <source>
        <dbReference type="SAM" id="MobiDB-lite"/>
    </source>
</evidence>
<dbReference type="PANTHER" id="PTHR47078:SF1">
    <property type="entry name" value="CYTOSKELETON-ASSOCIATED PROTEIN 2-LIKE"/>
    <property type="match status" value="1"/>
</dbReference>
<dbReference type="PANTHER" id="PTHR47078">
    <property type="entry name" value="CYTOSKELETON-ASSOCIATED PROTEIN 2-LIKE"/>
    <property type="match status" value="1"/>
</dbReference>
<sequence length="713" mass="77194">MDESKSASLLSRKELRKQKLMEYLAAKGKLNHPNVTRSLHVECQKANKTTVKVVMGKENKGPPDRFRWQSSKGQAVAPQLSQDPPRRRAFGASDTVNVKDGKQNAICSSSSKVSAQTKVNQNAILRRTYNVLSSKSNLTLVGSVKKQPNTGSQTLSKVQSNGCCTHGAKPDPKSSLSSNRATLCPLEMASSRISTGPLVKTKTGLVPAAIQPRNVKSNVSHAPGTKRQTFTTTSVDKGQSSGMSTVSVCHRPGFGRSSNSRAGSKTEAENKSNPKPLPDKQTQQTGKSQLSGGLRLTVPPKGKAVTVKAEQRVLTSKSAGQPAERSVKPRSEAEGKKNPQSVKADAPTISRTSIKCSSTSVKTNKQTVVSKDGGKTKKHKEIQINKEKTTRNFPSVHAPPKCKVAPVVSQTAPQPSRSISLVGRPTAMTPKVTAKVVPQTEGKKQTSAQEERMRKLQEWRQSKGISYKRPPMPVKPQVTRAVSVPHPFWASMNVEDEARSLISAVDRSLADCIKLLAEGCPPAQVKDVLSRLPAVSQKFAKYWICQARLMEQEGNLDVLPMFEEAVRVVLEPVDELRTVVFDILKKKDEIQGNEKQEDDCPTTETSPDHESNPLVTPKPAKALIKRERGGSSVVKYKITATPGGVADYSGCKVFIREQPGDRNCLYCGCLPLYPGPGRGGSRLSRDNQTSLSPDTSSSSSGGSPRRSQASQET</sequence>
<protein>
    <recommendedName>
        <fullName evidence="7">Cytoskeleton-associated protein 2 C-terminal domain-containing protein</fullName>
    </recommendedName>
</protein>
<gene>
    <name evidence="8" type="ORF">AMECASPLE_030704</name>
</gene>
<feature type="compositionally biased region" description="Low complexity" evidence="6">
    <location>
        <begin position="688"/>
        <end position="713"/>
    </location>
</feature>
<feature type="compositionally biased region" description="Polar residues" evidence="6">
    <location>
        <begin position="408"/>
        <end position="419"/>
    </location>
</feature>
<dbReference type="EMBL" id="JAHRIP010088346">
    <property type="protein sequence ID" value="MEQ2316249.1"/>
    <property type="molecule type" value="Genomic_DNA"/>
</dbReference>
<comment type="similarity">
    <text evidence="2">Belongs to the CKAP2 family.</text>
</comment>
<feature type="region of interest" description="Disordered" evidence="6">
    <location>
        <begin position="392"/>
        <end position="422"/>
    </location>
</feature>
<keyword evidence="3" id="KW-0963">Cytoplasm</keyword>
<evidence type="ECO:0000256" key="5">
    <source>
        <dbReference type="ARBA" id="ARBA00023212"/>
    </source>
</evidence>
<dbReference type="Pfam" id="PF15297">
    <property type="entry name" value="CKAP2_C"/>
    <property type="match status" value="1"/>
</dbReference>
<evidence type="ECO:0000256" key="2">
    <source>
        <dbReference type="ARBA" id="ARBA00009468"/>
    </source>
</evidence>
<feature type="region of interest" description="Disordered" evidence="6">
    <location>
        <begin position="68"/>
        <end position="89"/>
    </location>
</feature>
<feature type="domain" description="Cytoskeleton-associated protein 2 C-terminal" evidence="7">
    <location>
        <begin position="437"/>
        <end position="605"/>
    </location>
</feature>
<keyword evidence="5" id="KW-0206">Cytoskeleton</keyword>
<feature type="compositionally biased region" description="Polar residues" evidence="6">
    <location>
        <begin position="214"/>
        <end position="247"/>
    </location>
</feature>
<feature type="region of interest" description="Disordered" evidence="6">
    <location>
        <begin position="592"/>
        <end position="621"/>
    </location>
</feature>
<keyword evidence="9" id="KW-1185">Reference proteome</keyword>
<evidence type="ECO:0000256" key="3">
    <source>
        <dbReference type="ARBA" id="ARBA00022490"/>
    </source>
</evidence>
<reference evidence="8 9" key="1">
    <citation type="submission" date="2021-06" db="EMBL/GenBank/DDBJ databases">
        <authorList>
            <person name="Palmer J.M."/>
        </authorList>
    </citation>
    <scope>NUCLEOTIDE SEQUENCE [LARGE SCALE GENOMIC DNA]</scope>
    <source>
        <strain evidence="8 9">AS_MEX2019</strain>
        <tissue evidence="8">Muscle</tissue>
    </source>
</reference>
<keyword evidence="4" id="KW-0597">Phosphoprotein</keyword>
<proteinExistence type="inferred from homology"/>
<accession>A0ABV1ADN2</accession>
<evidence type="ECO:0000259" key="7">
    <source>
        <dbReference type="Pfam" id="PF15297"/>
    </source>
</evidence>
<name>A0ABV1ADN2_9TELE</name>
<evidence type="ECO:0000256" key="1">
    <source>
        <dbReference type="ARBA" id="ARBA00004245"/>
    </source>
</evidence>
<feature type="compositionally biased region" description="Basic and acidic residues" evidence="6">
    <location>
        <begin position="325"/>
        <end position="337"/>
    </location>
</feature>
<dbReference type="InterPro" id="IPR029197">
    <property type="entry name" value="CKAP2_C"/>
</dbReference>
<organism evidence="8 9">
    <name type="scientific">Ameca splendens</name>
    <dbReference type="NCBI Taxonomy" id="208324"/>
    <lineage>
        <taxon>Eukaryota</taxon>
        <taxon>Metazoa</taxon>
        <taxon>Chordata</taxon>
        <taxon>Craniata</taxon>
        <taxon>Vertebrata</taxon>
        <taxon>Euteleostomi</taxon>
        <taxon>Actinopterygii</taxon>
        <taxon>Neopterygii</taxon>
        <taxon>Teleostei</taxon>
        <taxon>Neoteleostei</taxon>
        <taxon>Acanthomorphata</taxon>
        <taxon>Ovalentaria</taxon>
        <taxon>Atherinomorphae</taxon>
        <taxon>Cyprinodontiformes</taxon>
        <taxon>Goodeidae</taxon>
        <taxon>Ameca</taxon>
    </lineage>
</organism>
<comment type="subcellular location">
    <subcellularLocation>
        <location evidence="1">Cytoplasm</location>
        <location evidence="1">Cytoskeleton</location>
    </subcellularLocation>
</comment>
<comment type="caution">
    <text evidence="8">The sequence shown here is derived from an EMBL/GenBank/DDBJ whole genome shotgun (WGS) entry which is preliminary data.</text>
</comment>
<feature type="region of interest" description="Disordered" evidence="6">
    <location>
        <begin position="209"/>
        <end position="351"/>
    </location>
</feature>